<reference evidence="4" key="1">
    <citation type="journal article" date="2019" name="Int. J. Syst. Evol. Microbiol.">
        <title>The Global Catalogue of Microorganisms (GCM) 10K type strain sequencing project: providing services to taxonomists for standard genome sequencing and annotation.</title>
        <authorList>
            <consortium name="The Broad Institute Genomics Platform"/>
            <consortium name="The Broad Institute Genome Sequencing Center for Infectious Disease"/>
            <person name="Wu L."/>
            <person name="Ma J."/>
        </authorList>
    </citation>
    <scope>NUCLEOTIDE SEQUENCE [LARGE SCALE GENOMIC DNA]</scope>
    <source>
        <strain evidence="4">CCM 7043</strain>
    </source>
</reference>
<dbReference type="InterPro" id="IPR050249">
    <property type="entry name" value="Pseudomonas-type_ThrB"/>
</dbReference>
<name>A0ABW4ENE5_9PSEU</name>
<comment type="caution">
    <text evidence="3">The sequence shown here is derived from an EMBL/GenBank/DDBJ whole genome shotgun (WGS) entry which is preliminary data.</text>
</comment>
<dbReference type="InterPro" id="IPR011009">
    <property type="entry name" value="Kinase-like_dom_sf"/>
</dbReference>
<evidence type="ECO:0000313" key="3">
    <source>
        <dbReference type="EMBL" id="MFD1516943.1"/>
    </source>
</evidence>
<dbReference type="Gene3D" id="3.30.200.20">
    <property type="entry name" value="Phosphorylase Kinase, domain 1"/>
    <property type="match status" value="1"/>
</dbReference>
<proteinExistence type="inferred from homology"/>
<dbReference type="EMBL" id="JBHUCO010000006">
    <property type="protein sequence ID" value="MFD1516943.1"/>
    <property type="molecule type" value="Genomic_DNA"/>
</dbReference>
<feature type="domain" description="Aminoglycoside phosphotransferase" evidence="2">
    <location>
        <begin position="79"/>
        <end position="302"/>
    </location>
</feature>
<dbReference type="Pfam" id="PF01636">
    <property type="entry name" value="APH"/>
    <property type="match status" value="1"/>
</dbReference>
<dbReference type="PANTHER" id="PTHR21064:SF6">
    <property type="entry name" value="AMINOGLYCOSIDE PHOSPHOTRANSFERASE DOMAIN-CONTAINING PROTEIN"/>
    <property type="match status" value="1"/>
</dbReference>
<protein>
    <submittedName>
        <fullName evidence="3">Phosphotransferase</fullName>
    </submittedName>
</protein>
<organism evidence="3 4">
    <name type="scientific">Pseudonocardia yunnanensis</name>
    <dbReference type="NCBI Taxonomy" id="58107"/>
    <lineage>
        <taxon>Bacteria</taxon>
        <taxon>Bacillati</taxon>
        <taxon>Actinomycetota</taxon>
        <taxon>Actinomycetes</taxon>
        <taxon>Pseudonocardiales</taxon>
        <taxon>Pseudonocardiaceae</taxon>
        <taxon>Pseudonocardia</taxon>
    </lineage>
</organism>
<comment type="similarity">
    <text evidence="1">Belongs to the pseudomonas-type ThrB family.</text>
</comment>
<dbReference type="InterPro" id="IPR002575">
    <property type="entry name" value="Aminoglycoside_PTrfase"/>
</dbReference>
<evidence type="ECO:0000256" key="1">
    <source>
        <dbReference type="ARBA" id="ARBA00038240"/>
    </source>
</evidence>
<sequence length="397" mass="43089">MTALGTAPNDPEARTTGAVGSVLAAVPGTTDPVAAPTPQLLLRSPVHRQGGRLPCAAVDEGHLFAVLEQAYDLGRWHEWRRTDKGSSNTSWFVRTDAGDVVLRRSHNLKTVAAAEFECALIDHLRGHSYPAPPVHRTRDGAILVQVDGVLHMVMHLMPGRGYDDPAHLAAVAKGLGRYHAIVSELTSSAERHSTALASLGRLGQENLSSAVEVAAPLLPHDGAAMLREDARFIADRMEHLNVELGERQGELTSLVIHASYGRSAVLLSEGRLTGVLDFDRAAQDLLGLDLAYALKAFCRGGPVRRTGVGIDPDMCRVFLQHYRSQAPLAEADLAAMPEVFQAQRLIKIAKKCDNLLAKQATIPQQPKDAVKFALVLERECARMRWLSDNPFTLTENA</sequence>
<accession>A0ABW4ENE5</accession>
<dbReference type="Gene3D" id="3.90.1200.10">
    <property type="match status" value="1"/>
</dbReference>
<keyword evidence="4" id="KW-1185">Reference proteome</keyword>
<dbReference type="PANTHER" id="PTHR21064">
    <property type="entry name" value="AMINOGLYCOSIDE PHOSPHOTRANSFERASE DOMAIN-CONTAINING PROTEIN-RELATED"/>
    <property type="match status" value="1"/>
</dbReference>
<dbReference type="SUPFAM" id="SSF56112">
    <property type="entry name" value="Protein kinase-like (PK-like)"/>
    <property type="match status" value="1"/>
</dbReference>
<evidence type="ECO:0000313" key="4">
    <source>
        <dbReference type="Proteomes" id="UP001597114"/>
    </source>
</evidence>
<dbReference type="RefSeq" id="WP_344728999.1">
    <property type="nucleotide sequence ID" value="NZ_BAAAUS010000059.1"/>
</dbReference>
<dbReference type="Proteomes" id="UP001597114">
    <property type="component" value="Unassembled WGS sequence"/>
</dbReference>
<evidence type="ECO:0000259" key="2">
    <source>
        <dbReference type="Pfam" id="PF01636"/>
    </source>
</evidence>
<gene>
    <name evidence="3" type="ORF">ACFSJD_05560</name>
</gene>